<comment type="caution">
    <text evidence="1">The sequence shown here is derived from an EMBL/GenBank/DDBJ whole genome shotgun (WGS) entry which is preliminary data.</text>
</comment>
<reference evidence="1 2" key="1">
    <citation type="submission" date="2022-03" db="EMBL/GenBank/DDBJ databases">
        <authorList>
            <person name="Macdonald S."/>
            <person name="Ahmed S."/>
            <person name="Newling K."/>
        </authorList>
    </citation>
    <scope>NUCLEOTIDE SEQUENCE [LARGE SCALE GENOMIC DNA]</scope>
</reference>
<keyword evidence="2" id="KW-1185">Reference proteome</keyword>
<dbReference type="AlphaFoldDB" id="A0ABC8L135"/>
<organism evidence="1 2">
    <name type="scientific">Eruca vesicaria subsp. sativa</name>
    <name type="common">Garden rocket</name>
    <name type="synonym">Eruca sativa</name>
    <dbReference type="NCBI Taxonomy" id="29727"/>
    <lineage>
        <taxon>Eukaryota</taxon>
        <taxon>Viridiplantae</taxon>
        <taxon>Streptophyta</taxon>
        <taxon>Embryophyta</taxon>
        <taxon>Tracheophyta</taxon>
        <taxon>Spermatophyta</taxon>
        <taxon>Magnoliopsida</taxon>
        <taxon>eudicotyledons</taxon>
        <taxon>Gunneridae</taxon>
        <taxon>Pentapetalae</taxon>
        <taxon>rosids</taxon>
        <taxon>malvids</taxon>
        <taxon>Brassicales</taxon>
        <taxon>Brassicaceae</taxon>
        <taxon>Brassiceae</taxon>
        <taxon>Eruca</taxon>
    </lineage>
</organism>
<name>A0ABC8L135_ERUVS</name>
<gene>
    <name evidence="1" type="ORF">ERUC_LOCUS30458</name>
</gene>
<evidence type="ECO:0000313" key="1">
    <source>
        <dbReference type="EMBL" id="CAH8365806.1"/>
    </source>
</evidence>
<dbReference type="Proteomes" id="UP001642260">
    <property type="component" value="Unassembled WGS sequence"/>
</dbReference>
<evidence type="ECO:0000313" key="2">
    <source>
        <dbReference type="Proteomes" id="UP001642260"/>
    </source>
</evidence>
<sequence length="105" mass="11605">MIAQVTDELVEAIPRSGLEPGAGDVVLEFIGYSGRPLADDLLPQIKVRYSDLTPLAIVKTKFFKVFTVHVSQSSLEELMVILMRLKSLLFCLKPATVLMSLLSLQ</sequence>
<accession>A0ABC8L135</accession>
<protein>
    <submittedName>
        <fullName evidence="1">Uncharacterized protein</fullName>
    </submittedName>
</protein>
<proteinExistence type="predicted"/>
<dbReference type="EMBL" id="CAKOAT010395154">
    <property type="protein sequence ID" value="CAH8365806.1"/>
    <property type="molecule type" value="Genomic_DNA"/>
</dbReference>